<evidence type="ECO:0000313" key="3">
    <source>
        <dbReference type="EMBL" id="SDI65807.1"/>
    </source>
</evidence>
<reference evidence="3 4" key="1">
    <citation type="submission" date="2016-10" db="EMBL/GenBank/DDBJ databases">
        <authorList>
            <person name="de Groot N.N."/>
        </authorList>
    </citation>
    <scope>NUCLEOTIDE SEQUENCE [LARGE SCALE GENOMIC DNA]</scope>
    <source>
        <strain evidence="3 4">DSM 44892</strain>
    </source>
</reference>
<keyword evidence="2" id="KW-0012">Acyltransferase</keyword>
<protein>
    <submittedName>
        <fullName evidence="3">Uncharacterized protein</fullName>
    </submittedName>
</protein>
<dbReference type="Proteomes" id="UP000183263">
    <property type="component" value="Unassembled WGS sequence"/>
</dbReference>
<dbReference type="Pfam" id="PF00583">
    <property type="entry name" value="Acetyltransf_1"/>
    <property type="match status" value="1"/>
</dbReference>
<dbReference type="InterPro" id="IPR050832">
    <property type="entry name" value="Bact_Acetyltransf"/>
</dbReference>
<dbReference type="EMBL" id="FNDN01000009">
    <property type="protein sequence ID" value="SDI65807.1"/>
    <property type="molecule type" value="Genomic_DNA"/>
</dbReference>
<dbReference type="InterPro" id="IPR016181">
    <property type="entry name" value="Acyl_CoA_acyltransferase"/>
</dbReference>
<dbReference type="PROSITE" id="PS51186">
    <property type="entry name" value="GNAT"/>
    <property type="match status" value="1"/>
</dbReference>
<dbReference type="RefSeq" id="WP_083343181.1">
    <property type="nucleotide sequence ID" value="NZ_CP048813.1"/>
</dbReference>
<dbReference type="AlphaFoldDB" id="A0A1G8MD43"/>
<dbReference type="PANTHER" id="PTHR43877">
    <property type="entry name" value="AMINOALKYLPHOSPHONATE N-ACETYLTRANSFERASE-RELATED-RELATED"/>
    <property type="match status" value="1"/>
</dbReference>
<sequence length="153" mass="16699">MTVTVRQARAEDAEDIVQLQWDAEDWLAERGLADPDDSDVSLADVRENIGAGRWYVAQSAGIVVGTFRLTWPVGSGAGTSAILDRLVVDRASAGLGGELLRWIGDHVRSHDVECLRVACVEDNGRLLEYYRDQGFTELTTTAGAGLLLLERRA</sequence>
<dbReference type="PANTHER" id="PTHR43877:SF2">
    <property type="entry name" value="AMINOALKYLPHOSPHONATE N-ACETYLTRANSFERASE-RELATED"/>
    <property type="match status" value="1"/>
</dbReference>
<name>A0A1G8MD43_9NOCA</name>
<organism evidence="3 4">
    <name type="scientific">Rhodococcus triatomae</name>
    <dbReference type="NCBI Taxonomy" id="300028"/>
    <lineage>
        <taxon>Bacteria</taxon>
        <taxon>Bacillati</taxon>
        <taxon>Actinomycetota</taxon>
        <taxon>Actinomycetes</taxon>
        <taxon>Mycobacteriales</taxon>
        <taxon>Nocardiaceae</taxon>
        <taxon>Rhodococcus</taxon>
    </lineage>
</organism>
<dbReference type="OrthoDB" id="1188001at2"/>
<proteinExistence type="predicted"/>
<dbReference type="Gene3D" id="3.40.630.30">
    <property type="match status" value="1"/>
</dbReference>
<evidence type="ECO:0000256" key="2">
    <source>
        <dbReference type="ARBA" id="ARBA00023315"/>
    </source>
</evidence>
<keyword evidence="1" id="KW-0808">Transferase</keyword>
<accession>A0A1G8MD43</accession>
<dbReference type="InterPro" id="IPR000182">
    <property type="entry name" value="GNAT_dom"/>
</dbReference>
<evidence type="ECO:0000256" key="1">
    <source>
        <dbReference type="ARBA" id="ARBA00022679"/>
    </source>
</evidence>
<dbReference type="SUPFAM" id="SSF55729">
    <property type="entry name" value="Acyl-CoA N-acyltransferases (Nat)"/>
    <property type="match status" value="1"/>
</dbReference>
<gene>
    <name evidence="3" type="ORF">SAMN05444695_109181</name>
</gene>
<keyword evidence="4" id="KW-1185">Reference proteome</keyword>
<evidence type="ECO:0000313" key="4">
    <source>
        <dbReference type="Proteomes" id="UP000183263"/>
    </source>
</evidence>
<dbReference type="GO" id="GO:0016747">
    <property type="term" value="F:acyltransferase activity, transferring groups other than amino-acyl groups"/>
    <property type="evidence" value="ECO:0007669"/>
    <property type="project" value="InterPro"/>
</dbReference>